<evidence type="ECO:0000256" key="8">
    <source>
        <dbReference type="ARBA" id="ARBA00023136"/>
    </source>
</evidence>
<accession>A0AAV8WIH8</accession>
<dbReference type="InterPro" id="IPR019308">
    <property type="entry name" value="TMEM214"/>
</dbReference>
<keyword evidence="7" id="KW-1133">Transmembrane helix</keyword>
<name>A0AAV8WIH8_9CUCU</name>
<feature type="compositionally biased region" description="Basic and acidic residues" evidence="11">
    <location>
        <begin position="60"/>
        <end position="92"/>
    </location>
</feature>
<evidence type="ECO:0000256" key="9">
    <source>
        <dbReference type="ARBA" id="ARBA00023180"/>
    </source>
</evidence>
<keyword evidence="8" id="KW-0472">Membrane</keyword>
<evidence type="ECO:0000256" key="5">
    <source>
        <dbReference type="ARBA" id="ARBA00022703"/>
    </source>
</evidence>
<dbReference type="Proteomes" id="UP001159042">
    <property type="component" value="Unassembled WGS sequence"/>
</dbReference>
<comment type="caution">
    <text evidence="12">The sequence shown here is derived from an EMBL/GenBank/DDBJ whole genome shotgun (WGS) entry which is preliminary data.</text>
</comment>
<keyword evidence="4" id="KW-0812">Transmembrane</keyword>
<evidence type="ECO:0008006" key="14">
    <source>
        <dbReference type="Google" id="ProtNLM"/>
    </source>
</evidence>
<dbReference type="EMBL" id="JANEYG010000001">
    <property type="protein sequence ID" value="KAJ8925970.1"/>
    <property type="molecule type" value="Genomic_DNA"/>
</dbReference>
<keyword evidence="6" id="KW-0256">Endoplasmic reticulum</keyword>
<reference evidence="12 13" key="1">
    <citation type="journal article" date="2023" name="Insect Mol. Biol.">
        <title>Genome sequencing provides insights into the evolution of gene families encoding plant cell wall-degrading enzymes in longhorned beetles.</title>
        <authorList>
            <person name="Shin N.R."/>
            <person name="Okamura Y."/>
            <person name="Kirsch R."/>
            <person name="Pauchet Y."/>
        </authorList>
    </citation>
    <scope>NUCLEOTIDE SEQUENCE [LARGE SCALE GENOMIC DNA]</scope>
    <source>
        <strain evidence="12">EAD_L_NR</strain>
    </source>
</reference>
<protein>
    <recommendedName>
        <fullName evidence="14">Transmembrane protein 214-A</fullName>
    </recommendedName>
</protein>
<sequence>MSEKWEVVTKRKDKTSKLPQLKATLAGKTNNKEAKKNPLNGVKIEEVLPKSQVQNLYSNKENKKPQDKNKPLDKSEKKAQTQKKDKPQEPPKPKPPKTIQSALNSIDVEEFKTIFEKSKNRYPDAPVVWLKELVQFLNQKVPIEVQDHSFSSKPEGYPLTLLPAGLKNVIEKSVKEAEKSNVQLFFDICLTSMATDMGKGLPALGYKFYLQYIALNEPKLVSASIAKHVTLRNSYQNRPNIGLSILWAVGHVGVKDLHCGLATFQELYLPLMDMKNYSRFVTKYLVDLLSREYNDSVARDEFVLILDSVYSNKKNMPTDLKDELMRKSEKLKRLVFRNNKEKYHSYVEALLKKLTTNSNKPYQDILCDVLVEVFVRDPTTLSNWSKVYTKNVAANALLLRYISDHWKDVAKRLDRGALTNLLTSFKDANEELSVKKRKEEGLTDCIASIKKIEEKMAVKKSSGLSPKTVSFLIILAVAGLVYLDVKQHGSWKETLTNRKLKEYGVCDYAQAGMAKVRQGWGWVDARIDENFPGYRKTVADFSAPYVQLFSDLGKISLNLCYNVKEAVAEKYPVVLQTVESYAPGLIEQSQKAVTNVYSTSILYYNRGVDYLRKEIFVGQLSPENVQKVVIEAFNSTQQKATEYYHWIYEKVQTSIK</sequence>
<keyword evidence="5" id="KW-0053">Apoptosis</keyword>
<evidence type="ECO:0000313" key="12">
    <source>
        <dbReference type="EMBL" id="KAJ8925970.1"/>
    </source>
</evidence>
<evidence type="ECO:0000256" key="2">
    <source>
        <dbReference type="ARBA" id="ARBA00007984"/>
    </source>
</evidence>
<feature type="region of interest" description="Disordered" evidence="11">
    <location>
        <begin position="1"/>
        <end position="102"/>
    </location>
</feature>
<dbReference type="GO" id="GO:0005794">
    <property type="term" value="C:Golgi apparatus"/>
    <property type="evidence" value="ECO:0007669"/>
    <property type="project" value="TreeGrafter"/>
</dbReference>
<evidence type="ECO:0000256" key="6">
    <source>
        <dbReference type="ARBA" id="ARBA00022824"/>
    </source>
</evidence>
<evidence type="ECO:0000256" key="1">
    <source>
        <dbReference type="ARBA" id="ARBA00004477"/>
    </source>
</evidence>
<comment type="function">
    <text evidence="10">Critical mediator, in cooperation with CASP4, of endoplasmic reticulum-stress induced apoptosis. Required or the activation of CASP4 following endoplasmic reticulum stress.</text>
</comment>
<proteinExistence type="inferred from homology"/>
<comment type="subcellular location">
    <subcellularLocation>
        <location evidence="1">Endoplasmic reticulum membrane</location>
        <topology evidence="1">Multi-pass membrane protein</topology>
    </subcellularLocation>
</comment>
<dbReference type="PANTHER" id="PTHR13448:SF0">
    <property type="entry name" value="TRANSMEMBRANE PROTEIN 214"/>
    <property type="match status" value="1"/>
</dbReference>
<keyword evidence="13" id="KW-1185">Reference proteome</keyword>
<evidence type="ECO:0000256" key="7">
    <source>
        <dbReference type="ARBA" id="ARBA00022989"/>
    </source>
</evidence>
<keyword evidence="9" id="KW-0325">Glycoprotein</keyword>
<evidence type="ECO:0000256" key="10">
    <source>
        <dbReference type="ARBA" id="ARBA00024938"/>
    </source>
</evidence>
<evidence type="ECO:0000256" key="4">
    <source>
        <dbReference type="ARBA" id="ARBA00022692"/>
    </source>
</evidence>
<gene>
    <name evidence="12" type="ORF">NQ315_009825</name>
</gene>
<dbReference type="GO" id="GO:0005789">
    <property type="term" value="C:endoplasmic reticulum membrane"/>
    <property type="evidence" value="ECO:0007669"/>
    <property type="project" value="UniProtKB-SubCell"/>
</dbReference>
<dbReference type="GO" id="GO:0006915">
    <property type="term" value="P:apoptotic process"/>
    <property type="evidence" value="ECO:0007669"/>
    <property type="project" value="UniProtKB-KW"/>
</dbReference>
<dbReference type="Pfam" id="PF10151">
    <property type="entry name" value="TMEM214"/>
    <property type="match status" value="1"/>
</dbReference>
<organism evidence="12 13">
    <name type="scientific">Exocentrus adspersus</name>
    <dbReference type="NCBI Taxonomy" id="1586481"/>
    <lineage>
        <taxon>Eukaryota</taxon>
        <taxon>Metazoa</taxon>
        <taxon>Ecdysozoa</taxon>
        <taxon>Arthropoda</taxon>
        <taxon>Hexapoda</taxon>
        <taxon>Insecta</taxon>
        <taxon>Pterygota</taxon>
        <taxon>Neoptera</taxon>
        <taxon>Endopterygota</taxon>
        <taxon>Coleoptera</taxon>
        <taxon>Polyphaga</taxon>
        <taxon>Cucujiformia</taxon>
        <taxon>Chrysomeloidea</taxon>
        <taxon>Cerambycidae</taxon>
        <taxon>Lamiinae</taxon>
        <taxon>Acanthocinini</taxon>
        <taxon>Exocentrus</taxon>
    </lineage>
</organism>
<feature type="compositionally biased region" description="Basic and acidic residues" evidence="11">
    <location>
        <begin position="1"/>
        <end position="10"/>
    </location>
</feature>
<comment type="subunit">
    <text evidence="3">Constitutively interacts with CASP4; required for the localization of procaspase 4 to the ER.</text>
</comment>
<evidence type="ECO:0000256" key="3">
    <source>
        <dbReference type="ARBA" id="ARBA00011720"/>
    </source>
</evidence>
<evidence type="ECO:0000313" key="13">
    <source>
        <dbReference type="Proteomes" id="UP001159042"/>
    </source>
</evidence>
<dbReference type="AlphaFoldDB" id="A0AAV8WIH8"/>
<dbReference type="PANTHER" id="PTHR13448">
    <property type="entry name" value="TRANSMEMBRANE PROTEIN 214"/>
    <property type="match status" value="1"/>
</dbReference>
<evidence type="ECO:0000256" key="11">
    <source>
        <dbReference type="SAM" id="MobiDB-lite"/>
    </source>
</evidence>
<comment type="similarity">
    <text evidence="2">Belongs to the TMEM214 family.</text>
</comment>